<proteinExistence type="predicted"/>
<dbReference type="RefSeq" id="WP_117152603.1">
    <property type="nucleotide sequence ID" value="NZ_BMLG01000001.1"/>
</dbReference>
<feature type="domain" description="Response regulatory" evidence="7">
    <location>
        <begin position="3"/>
        <end position="119"/>
    </location>
</feature>
<keyword evidence="2" id="KW-0902">Two-component regulatory system</keyword>
<feature type="modified residue" description="4-aspartylphosphate" evidence="6">
    <location>
        <position position="52"/>
    </location>
</feature>
<evidence type="ECO:0000256" key="3">
    <source>
        <dbReference type="ARBA" id="ARBA00023015"/>
    </source>
</evidence>
<protein>
    <recommendedName>
        <fullName evidence="7">Response regulatory domain-containing protein</fullName>
    </recommendedName>
</protein>
<name>A0A917WPH2_9BACI</name>
<evidence type="ECO:0000256" key="5">
    <source>
        <dbReference type="ARBA" id="ARBA00023163"/>
    </source>
</evidence>
<dbReference type="AlphaFoldDB" id="A0A917WPH2"/>
<evidence type="ECO:0000256" key="2">
    <source>
        <dbReference type="ARBA" id="ARBA00023012"/>
    </source>
</evidence>
<keyword evidence="5" id="KW-0804">Transcription</keyword>
<keyword evidence="4" id="KW-0238">DNA-binding</keyword>
<evidence type="ECO:0000256" key="1">
    <source>
        <dbReference type="ARBA" id="ARBA00022553"/>
    </source>
</evidence>
<dbReference type="InterPro" id="IPR001789">
    <property type="entry name" value="Sig_transdc_resp-reg_receiver"/>
</dbReference>
<dbReference type="Gene3D" id="3.40.50.2300">
    <property type="match status" value="1"/>
</dbReference>
<reference evidence="8" key="2">
    <citation type="submission" date="2020-09" db="EMBL/GenBank/DDBJ databases">
        <authorList>
            <person name="Sun Q."/>
            <person name="Zhou Y."/>
        </authorList>
    </citation>
    <scope>NUCLEOTIDE SEQUENCE</scope>
    <source>
        <strain evidence="8">CGMCC 1.6333</strain>
    </source>
</reference>
<dbReference type="SUPFAM" id="SSF52172">
    <property type="entry name" value="CheY-like"/>
    <property type="match status" value="1"/>
</dbReference>
<dbReference type="GO" id="GO:0003677">
    <property type="term" value="F:DNA binding"/>
    <property type="evidence" value="ECO:0007669"/>
    <property type="project" value="UniProtKB-KW"/>
</dbReference>
<accession>A0A917WPH2</accession>
<keyword evidence="3" id="KW-0805">Transcription regulation</keyword>
<evidence type="ECO:0000256" key="6">
    <source>
        <dbReference type="PROSITE-ProRule" id="PRU00169"/>
    </source>
</evidence>
<dbReference type="Pfam" id="PF00072">
    <property type="entry name" value="Response_reg"/>
    <property type="match status" value="1"/>
</dbReference>
<gene>
    <name evidence="8" type="ORF">GCM10011351_00830</name>
</gene>
<dbReference type="SMART" id="SM00448">
    <property type="entry name" value="REC"/>
    <property type="match status" value="1"/>
</dbReference>
<keyword evidence="1 6" id="KW-0597">Phosphoprotein</keyword>
<evidence type="ECO:0000313" key="8">
    <source>
        <dbReference type="EMBL" id="GGM18869.1"/>
    </source>
</evidence>
<organism evidence="8 9">
    <name type="scientific">Paraliobacillus quinghaiensis</name>
    <dbReference type="NCBI Taxonomy" id="470815"/>
    <lineage>
        <taxon>Bacteria</taxon>
        <taxon>Bacillati</taxon>
        <taxon>Bacillota</taxon>
        <taxon>Bacilli</taxon>
        <taxon>Bacillales</taxon>
        <taxon>Bacillaceae</taxon>
        <taxon>Paraliobacillus</taxon>
    </lineage>
</organism>
<evidence type="ECO:0000259" key="7">
    <source>
        <dbReference type="PROSITE" id="PS50110"/>
    </source>
</evidence>
<sequence length="122" mass="14034">MKKILLAEDEEVLRMLIVDTMEDEGYEIDEAVDGKEALEKIEQADYDLLILDYMMPQVTGLEVIENIRKNPLKKDAKILMLSAKNQQSEQEKILDIGADYFMSKPFSPLALLEKVEEIINEN</sequence>
<dbReference type="FunFam" id="3.40.50.2300:FF:000001">
    <property type="entry name" value="DNA-binding response regulator PhoB"/>
    <property type="match status" value="1"/>
</dbReference>
<reference evidence="8" key="1">
    <citation type="journal article" date="2014" name="Int. J. Syst. Evol. Microbiol.">
        <title>Complete genome sequence of Corynebacterium casei LMG S-19264T (=DSM 44701T), isolated from a smear-ripened cheese.</title>
        <authorList>
            <consortium name="US DOE Joint Genome Institute (JGI-PGF)"/>
            <person name="Walter F."/>
            <person name="Albersmeier A."/>
            <person name="Kalinowski J."/>
            <person name="Ruckert C."/>
        </authorList>
    </citation>
    <scope>NUCLEOTIDE SEQUENCE</scope>
    <source>
        <strain evidence="8">CGMCC 1.6333</strain>
    </source>
</reference>
<comment type="caution">
    <text evidence="8">The sequence shown here is derived from an EMBL/GenBank/DDBJ whole genome shotgun (WGS) entry which is preliminary data.</text>
</comment>
<dbReference type="PANTHER" id="PTHR44591">
    <property type="entry name" value="STRESS RESPONSE REGULATOR PROTEIN 1"/>
    <property type="match status" value="1"/>
</dbReference>
<dbReference type="PROSITE" id="PS50110">
    <property type="entry name" value="RESPONSE_REGULATORY"/>
    <property type="match status" value="1"/>
</dbReference>
<dbReference type="EMBL" id="BMLG01000001">
    <property type="protein sequence ID" value="GGM18869.1"/>
    <property type="molecule type" value="Genomic_DNA"/>
</dbReference>
<dbReference type="GO" id="GO:0000160">
    <property type="term" value="P:phosphorelay signal transduction system"/>
    <property type="evidence" value="ECO:0007669"/>
    <property type="project" value="UniProtKB-KW"/>
</dbReference>
<dbReference type="PANTHER" id="PTHR44591:SF3">
    <property type="entry name" value="RESPONSE REGULATORY DOMAIN-CONTAINING PROTEIN"/>
    <property type="match status" value="1"/>
</dbReference>
<keyword evidence="9" id="KW-1185">Reference proteome</keyword>
<dbReference type="Proteomes" id="UP000618460">
    <property type="component" value="Unassembled WGS sequence"/>
</dbReference>
<dbReference type="InterPro" id="IPR011006">
    <property type="entry name" value="CheY-like_superfamily"/>
</dbReference>
<evidence type="ECO:0000313" key="9">
    <source>
        <dbReference type="Proteomes" id="UP000618460"/>
    </source>
</evidence>
<evidence type="ECO:0000256" key="4">
    <source>
        <dbReference type="ARBA" id="ARBA00023125"/>
    </source>
</evidence>
<dbReference type="InterPro" id="IPR050595">
    <property type="entry name" value="Bact_response_regulator"/>
</dbReference>
<dbReference type="OrthoDB" id="9797769at2"/>